<comment type="caution">
    <text evidence="2">The sequence shown here is derived from an EMBL/GenBank/DDBJ whole genome shotgun (WGS) entry which is preliminary data.</text>
</comment>
<name>A0A942YEJ8_9BACI</name>
<accession>A0A942YEJ8</accession>
<evidence type="ECO:0000256" key="1">
    <source>
        <dbReference type="SAM" id="SignalP"/>
    </source>
</evidence>
<dbReference type="AlphaFoldDB" id="A0A942YEJ8"/>
<organism evidence="2">
    <name type="scientific">Neobacillus citreus</name>
    <dbReference type="NCBI Taxonomy" id="2833578"/>
    <lineage>
        <taxon>Bacteria</taxon>
        <taxon>Bacillati</taxon>
        <taxon>Bacillota</taxon>
        <taxon>Bacilli</taxon>
        <taxon>Bacillales</taxon>
        <taxon>Bacillaceae</taxon>
        <taxon>Neobacillus</taxon>
    </lineage>
</organism>
<dbReference type="EMBL" id="JAGYPE010000007">
    <property type="protein sequence ID" value="MBS4186790.1"/>
    <property type="molecule type" value="Genomic_DNA"/>
</dbReference>
<sequence length="409" mass="44229">MWWKNKSFLISCSVAIMFFSLFSFSYGARAETTTDMEGFIIEADRVVGTGMSASIVERETSATDKKPMLQIKYKSATIYGMKLTKRVNSGNGPISIVLNAKGPVTVYGMTVDISAISFKGACIHAAETVPQLGMENVTMVAHFMESDDSVINQLTLKTVSGNAGPEKPGQLQILQDLSKLPLEQLKKEIEKIMSGHLPLTCADSNTAGASEDLVGKITDPLQDVIGRITDPLSPVTKPLEPVLKPLDPIVSVLDPVLRPVETVLDPVLQPLEPALNPLKPALKPLEPVVQQLEPVIKPLEPVVNGTVNTANQTVQTVCSKLQSANGVITKELGLQLIDEALTKKVDLNQVCPADTTLTNQLVKIEESLLNTLGISKLLGILIPNDPVSKLTKMRDEIMKKPDGTVIYSQ</sequence>
<reference evidence="2" key="1">
    <citation type="submission" date="2021-05" db="EMBL/GenBank/DDBJ databases">
        <title>Novel Bacillus species.</title>
        <authorList>
            <person name="Liu G."/>
        </authorList>
    </citation>
    <scope>NUCLEOTIDE SEQUENCE</scope>
    <source>
        <strain evidence="2">FJAT-50051</strain>
    </source>
</reference>
<evidence type="ECO:0000313" key="2">
    <source>
        <dbReference type="EMBL" id="MBS4186790.1"/>
    </source>
</evidence>
<keyword evidence="1" id="KW-0732">Signal</keyword>
<protein>
    <submittedName>
        <fullName evidence="2">Uncharacterized protein</fullName>
    </submittedName>
</protein>
<feature type="signal peptide" evidence="1">
    <location>
        <begin position="1"/>
        <end position="30"/>
    </location>
</feature>
<gene>
    <name evidence="2" type="ORF">KHB02_36075</name>
</gene>
<feature type="chain" id="PRO_5036955007" evidence="1">
    <location>
        <begin position="31"/>
        <end position="409"/>
    </location>
</feature>
<proteinExistence type="predicted"/>